<dbReference type="GeneID" id="11946016"/>
<dbReference type="PANTHER" id="PTHR11410">
    <property type="entry name" value="ATP SYNTHASE SUBUNIT A"/>
    <property type="match status" value="1"/>
</dbReference>
<dbReference type="GO" id="GO:0046933">
    <property type="term" value="F:proton-transporting ATP synthase activity, rotational mechanism"/>
    <property type="evidence" value="ECO:0007669"/>
    <property type="project" value="TreeGrafter"/>
</dbReference>
<feature type="transmembrane region" description="Helical" evidence="14">
    <location>
        <begin position="21"/>
        <end position="38"/>
    </location>
</feature>
<dbReference type="InterPro" id="IPR000568">
    <property type="entry name" value="ATP_synth_F0_asu"/>
</dbReference>
<reference evidence="16" key="2">
    <citation type="submission" date="2020-08" db="EMBL/GenBank/DDBJ databases">
        <title>DNAmark Project.</title>
        <authorList>
            <person name="Leerhoei F."/>
        </authorList>
    </citation>
    <scope>NUCLEOTIDE SEQUENCE</scope>
    <source>
        <strain evidence="16">DM731</strain>
    </source>
</reference>
<evidence type="ECO:0000256" key="6">
    <source>
        <dbReference type="ARBA" id="ARBA00022547"/>
    </source>
</evidence>
<protein>
    <recommendedName>
        <fullName evidence="13">ATP synthase subunit a</fullName>
    </recommendedName>
</protein>
<evidence type="ECO:0000256" key="14">
    <source>
        <dbReference type="SAM" id="Phobius"/>
    </source>
</evidence>
<evidence type="ECO:0000313" key="15">
    <source>
        <dbReference type="EMBL" id="AET62612.1"/>
    </source>
</evidence>
<keyword evidence="5" id="KW-0813">Transport</keyword>
<dbReference type="AlphaFoldDB" id="H9A9I7"/>
<keyword evidence="11 14" id="KW-0472">Membrane</keyword>
<evidence type="ECO:0000313" key="16">
    <source>
        <dbReference type="EMBL" id="QNV11906.1"/>
    </source>
</evidence>
<feature type="transmembrane region" description="Helical" evidence="14">
    <location>
        <begin position="124"/>
        <end position="144"/>
    </location>
</feature>
<evidence type="ECO:0000256" key="12">
    <source>
        <dbReference type="ARBA" id="ARBA00023310"/>
    </source>
</evidence>
<proteinExistence type="inferred from homology"/>
<keyword evidence="6" id="KW-0138">CF(0)</keyword>
<accession>H9A9I7</accession>
<organism evidence="15">
    <name type="scientific">Philanthus triangulum</name>
    <name type="common">European beewolf</name>
    <dbReference type="NCBI Taxonomy" id="280486"/>
    <lineage>
        <taxon>Eukaryota</taxon>
        <taxon>Metazoa</taxon>
        <taxon>Ecdysozoa</taxon>
        <taxon>Arthropoda</taxon>
        <taxon>Hexapoda</taxon>
        <taxon>Insecta</taxon>
        <taxon>Pterygota</taxon>
        <taxon>Neoptera</taxon>
        <taxon>Endopterygota</taxon>
        <taxon>Hymenoptera</taxon>
        <taxon>Apocrita</taxon>
        <taxon>Aculeata</taxon>
        <taxon>Apoidea</taxon>
        <taxon>Crabronidae</taxon>
        <taxon>Philanthinae</taxon>
        <taxon>Philanthini</taxon>
        <taxon>Philanthina</taxon>
        <taxon>Philanthus</taxon>
    </lineage>
</organism>
<dbReference type="GO" id="GO:0045259">
    <property type="term" value="C:proton-transporting ATP synthase complex"/>
    <property type="evidence" value="ECO:0007669"/>
    <property type="project" value="UniProtKB-KW"/>
</dbReference>
<keyword evidence="7 14" id="KW-0812">Transmembrane</keyword>
<comment type="similarity">
    <text evidence="3">Belongs to the ATPase A chain family.</text>
</comment>
<keyword evidence="10" id="KW-0406">Ion transport</keyword>
<feature type="transmembrane region" description="Helical" evidence="14">
    <location>
        <begin position="99"/>
        <end position="118"/>
    </location>
</feature>
<feature type="transmembrane region" description="Helical" evidence="14">
    <location>
        <begin position="70"/>
        <end position="92"/>
    </location>
</feature>
<dbReference type="NCBIfam" id="TIGR01131">
    <property type="entry name" value="ATP_synt_6_or_A"/>
    <property type="match status" value="1"/>
</dbReference>
<dbReference type="InterPro" id="IPR035908">
    <property type="entry name" value="F0_ATP_A_sf"/>
</dbReference>
<keyword evidence="9 14" id="KW-1133">Transmembrane helix</keyword>
<evidence type="ECO:0000256" key="8">
    <source>
        <dbReference type="ARBA" id="ARBA00022781"/>
    </source>
</evidence>
<dbReference type="GO" id="GO:0005743">
    <property type="term" value="C:mitochondrial inner membrane"/>
    <property type="evidence" value="ECO:0007669"/>
    <property type="project" value="UniProtKB-SubCell"/>
</dbReference>
<dbReference type="PROSITE" id="PS00449">
    <property type="entry name" value="ATPASE_A"/>
    <property type="match status" value="1"/>
</dbReference>
<comment type="function">
    <text evidence="1">Mitochondrial membrane ATP synthase (F(1)F(0) ATP synthase or Complex V) produces ATP from ADP in the presence of a proton gradient across the membrane which is generated by electron transport complexes of the respiratory chain. F-type ATPases consist of two structural domains, F(1) - containing the extramembraneous catalytic core and F(0) - containing the membrane proton channel, linked together by a central stalk and a peripheral stalk. During catalysis, ATP synthesis in the catalytic domain of F(1) is coupled via a rotary mechanism of the central stalk subunits to proton translocation. Key component of the proton channel; it may play a direct role in the translocation of protons across the membrane.</text>
</comment>
<evidence type="ECO:0000256" key="10">
    <source>
        <dbReference type="ARBA" id="ARBA00023065"/>
    </source>
</evidence>
<dbReference type="PANTHER" id="PTHR11410:SF0">
    <property type="entry name" value="ATP SYNTHASE SUBUNIT A"/>
    <property type="match status" value="1"/>
</dbReference>
<gene>
    <name evidence="15" type="primary">atp6</name>
    <name evidence="16" type="synonym">ATP6</name>
</gene>
<dbReference type="RefSeq" id="YP_005353012.1">
    <property type="nucleotide sequence ID" value="NC_017007.1"/>
</dbReference>
<evidence type="ECO:0000256" key="11">
    <source>
        <dbReference type="ARBA" id="ARBA00023136"/>
    </source>
</evidence>
<dbReference type="Pfam" id="PF00119">
    <property type="entry name" value="ATP-synt_A"/>
    <property type="match status" value="1"/>
</dbReference>
<evidence type="ECO:0000256" key="3">
    <source>
        <dbReference type="ARBA" id="ARBA00006810"/>
    </source>
</evidence>
<keyword evidence="12" id="KW-0066">ATP synthesis</keyword>
<feature type="transmembrane region" description="Helical" evidence="14">
    <location>
        <begin position="181"/>
        <end position="199"/>
    </location>
</feature>
<evidence type="ECO:0000256" key="13">
    <source>
        <dbReference type="RuleBase" id="RU004450"/>
    </source>
</evidence>
<dbReference type="PRINTS" id="PR00123">
    <property type="entry name" value="ATPASEA"/>
</dbReference>
<keyword evidence="8" id="KW-0375">Hydrogen ion transport</keyword>
<geneLocation type="mitochondrion" evidence="15"/>
<comment type="subunit">
    <text evidence="4">F-type ATPases have 2 components, CF(1) - the catalytic core - and CF(0) - the membrane proton channel. CF(1) has five subunits: alpha(3), beta(3), gamma(1), delta(1), epsilon(1). CF(0) has three main subunits: a, b and c.</text>
</comment>
<dbReference type="Gene3D" id="1.20.120.220">
    <property type="entry name" value="ATP synthase, F0 complex, subunit A"/>
    <property type="match status" value="1"/>
</dbReference>
<evidence type="ECO:0000256" key="9">
    <source>
        <dbReference type="ARBA" id="ARBA00022989"/>
    </source>
</evidence>
<name>H9A9I7_9HYME</name>
<reference evidence="15" key="1">
    <citation type="journal article" date="2012" name="PLoS ONE">
        <title>Accelerated evolution of mitochondrial but not nuclear genomes of hymenoptera: new evidence from crabronid wasps.</title>
        <authorList>
            <person name="Kaltenpoth M."/>
            <person name="Showers Corneli P."/>
            <person name="Dunn D.M."/>
            <person name="Weiss R.B."/>
            <person name="Strohm E."/>
            <person name="Seger J."/>
        </authorList>
    </citation>
    <scope>NUCLEOTIDE SEQUENCE</scope>
</reference>
<dbReference type="CDD" id="cd00310">
    <property type="entry name" value="ATP-synt_Fo_a_6"/>
    <property type="match status" value="1"/>
</dbReference>
<keyword evidence="15" id="KW-0496">Mitochondrion</keyword>
<comment type="subcellular location">
    <subcellularLocation>
        <location evidence="2">Membrane</location>
        <topology evidence="2">Multi-pass membrane protein</topology>
    </subcellularLocation>
    <subcellularLocation>
        <location evidence="13">Mitochondrion inner membrane</location>
        <topology evidence="13">Multi-pass membrane protein</topology>
    </subcellularLocation>
</comment>
<dbReference type="SUPFAM" id="SSF81336">
    <property type="entry name" value="F1F0 ATP synthase subunit A"/>
    <property type="match status" value="1"/>
</dbReference>
<dbReference type="EMBL" id="JN871914">
    <property type="protein sequence ID" value="AET62612.1"/>
    <property type="molecule type" value="Genomic_DNA"/>
</dbReference>
<dbReference type="InterPro" id="IPR045083">
    <property type="entry name" value="ATP_synth_F0_asu_bact/mt"/>
</dbReference>
<evidence type="ECO:0000256" key="2">
    <source>
        <dbReference type="ARBA" id="ARBA00004141"/>
    </source>
</evidence>
<dbReference type="EMBL" id="MT862413">
    <property type="protein sequence ID" value="QNV11906.1"/>
    <property type="molecule type" value="Genomic_DNA"/>
</dbReference>
<evidence type="ECO:0000256" key="5">
    <source>
        <dbReference type="ARBA" id="ARBA00022448"/>
    </source>
</evidence>
<feature type="transmembrane region" description="Helical" evidence="14">
    <location>
        <begin position="156"/>
        <end position="175"/>
    </location>
</feature>
<dbReference type="InterPro" id="IPR023011">
    <property type="entry name" value="ATP_synth_F0_asu_AS"/>
</dbReference>
<dbReference type="CTD" id="4508"/>
<evidence type="ECO:0000256" key="1">
    <source>
        <dbReference type="ARBA" id="ARBA00002070"/>
    </source>
</evidence>
<evidence type="ECO:0000256" key="7">
    <source>
        <dbReference type="ARBA" id="ARBA00022692"/>
    </source>
</evidence>
<sequence length="222" mass="26071">MMTNLFSTFDPSTSMSFHLNWMSLMLMFLFMPYSYWLTPSKFNIYWNLILKMMYMESKILFNKYNIQNNIIFIAMMIMILINNFMGLFPYIFTATSQMLMTLTMSLTLWMTLMIYGWTNKMNFMFAHLVPLNTPVMLMSFMVLIESISNFIRPGTLAIRLTANMIAGHLLLTLIGSTGNKLNIILLIIMIMFQIMLFVLEMSVSIIQSYVFYILSILYTNEI</sequence>
<evidence type="ECO:0000256" key="4">
    <source>
        <dbReference type="ARBA" id="ARBA00011648"/>
    </source>
</evidence>